<accession>A0A853FDA3</accession>
<organism evidence="3 4">
    <name type="scientific">Allopusillimonas soli</name>
    <dbReference type="NCBI Taxonomy" id="659016"/>
    <lineage>
        <taxon>Bacteria</taxon>
        <taxon>Pseudomonadati</taxon>
        <taxon>Pseudomonadota</taxon>
        <taxon>Betaproteobacteria</taxon>
        <taxon>Burkholderiales</taxon>
        <taxon>Alcaligenaceae</taxon>
        <taxon>Allopusillimonas</taxon>
    </lineage>
</organism>
<dbReference type="InterPro" id="IPR040511">
    <property type="entry name" value="AGS_C"/>
</dbReference>
<gene>
    <name evidence="3" type="ORF">H0A68_18300</name>
</gene>
<keyword evidence="4" id="KW-1185">Reference proteome</keyword>
<dbReference type="Proteomes" id="UP000580517">
    <property type="component" value="Unassembled WGS sequence"/>
</dbReference>
<name>A0A853FDA3_9BURK</name>
<feature type="region of interest" description="Disordered" evidence="1">
    <location>
        <begin position="1"/>
        <end position="38"/>
    </location>
</feature>
<evidence type="ECO:0000259" key="2">
    <source>
        <dbReference type="Pfam" id="PF18134"/>
    </source>
</evidence>
<dbReference type="RefSeq" id="WP_167668988.1">
    <property type="nucleotide sequence ID" value="NZ_JACCEW010000007.1"/>
</dbReference>
<dbReference type="AlphaFoldDB" id="A0A853FDA3"/>
<feature type="compositionally biased region" description="Low complexity" evidence="1">
    <location>
        <begin position="26"/>
        <end position="38"/>
    </location>
</feature>
<protein>
    <recommendedName>
        <fullName evidence="2">Adenylyl/Guanylyl and SMODS C-terminal sensor domain-containing protein</fullName>
    </recommendedName>
</protein>
<evidence type="ECO:0000313" key="4">
    <source>
        <dbReference type="Proteomes" id="UP000580517"/>
    </source>
</evidence>
<evidence type="ECO:0000256" key="1">
    <source>
        <dbReference type="SAM" id="MobiDB-lite"/>
    </source>
</evidence>
<comment type="caution">
    <text evidence="3">The sequence shown here is derived from an EMBL/GenBank/DDBJ whole genome shotgun (WGS) entry which is preliminary data.</text>
</comment>
<feature type="domain" description="Adenylyl/Guanylyl and SMODS C-terminal sensor" evidence="2">
    <location>
        <begin position="34"/>
        <end position="62"/>
    </location>
</feature>
<dbReference type="EMBL" id="JACCEW010000007">
    <property type="protein sequence ID" value="NYT38834.1"/>
    <property type="molecule type" value="Genomic_DNA"/>
</dbReference>
<proteinExistence type="predicted"/>
<feature type="compositionally biased region" description="Basic residues" evidence="1">
    <location>
        <begin position="10"/>
        <end position="21"/>
    </location>
</feature>
<evidence type="ECO:0000313" key="3">
    <source>
        <dbReference type="EMBL" id="NYT38834.1"/>
    </source>
</evidence>
<dbReference type="Pfam" id="PF18134">
    <property type="entry name" value="AGS_C"/>
    <property type="match status" value="1"/>
</dbReference>
<reference evidence="3 4" key="1">
    <citation type="submission" date="2020-07" db="EMBL/GenBank/DDBJ databases">
        <title>Taxonomic revisions and descriptions of new bacterial species based on genomic comparisons in the high-G+C-content subgroup of the family Alcaligenaceae.</title>
        <authorList>
            <person name="Szabo A."/>
            <person name="Felfoldi T."/>
        </authorList>
    </citation>
    <scope>NUCLEOTIDE SEQUENCE [LARGE SCALE GENOMIC DNA]</scope>
    <source>
        <strain evidence="3 4">DSM 25264</strain>
    </source>
</reference>
<sequence>MLALSTPIHRPTHPSRRRRRWSQAANSSVSSNGRSSGNHYVEVYAVQDRVCVARERISVPIESQKRSPTDNSEVNYSHNTAVEYDGKVLDSPIKFFLSHL</sequence>